<name>A0A2P1P7F3_9RICK</name>
<feature type="repeat" description="ANK" evidence="3">
    <location>
        <begin position="59"/>
        <end position="91"/>
    </location>
</feature>
<feature type="repeat" description="ANK" evidence="3">
    <location>
        <begin position="347"/>
        <end position="379"/>
    </location>
</feature>
<keyword evidence="1" id="KW-0677">Repeat</keyword>
<keyword evidence="5" id="KW-1185">Reference proteome</keyword>
<dbReference type="InterPro" id="IPR002110">
    <property type="entry name" value="Ankyrin_rpt"/>
</dbReference>
<reference evidence="4 5" key="1">
    <citation type="submission" date="2018-03" db="EMBL/GenBank/DDBJ databases">
        <title>A gene transfer event suggests a long-term partnership between eustigmatophyte algae and a novel lineage of endosymbiotic bacteria.</title>
        <authorList>
            <person name="Yurchenko T."/>
            <person name="Sevcikova T."/>
            <person name="Pribyl P."/>
            <person name="El Karkouri K."/>
            <person name="Klimes V."/>
            <person name="Amaral R."/>
            <person name="Zbrankova V."/>
            <person name="Kim E."/>
            <person name="Raoult D."/>
            <person name="Santos L.M.A."/>
            <person name="Elias M."/>
        </authorList>
    </citation>
    <scope>NUCLEOTIDE SEQUENCE [LARGE SCALE GENOMIC DNA]</scope>
    <source>
        <strain evidence="4">CCALA 838</strain>
    </source>
</reference>
<keyword evidence="2 3" id="KW-0040">ANK repeat</keyword>
<dbReference type="AlphaFoldDB" id="A0A2P1P7F3"/>
<proteinExistence type="predicted"/>
<dbReference type="InterPro" id="IPR051165">
    <property type="entry name" value="Multifunctional_ANK_Repeat"/>
</dbReference>
<dbReference type="OrthoDB" id="8052864at2"/>
<evidence type="ECO:0000256" key="3">
    <source>
        <dbReference type="PROSITE-ProRule" id="PRU00023"/>
    </source>
</evidence>
<dbReference type="PRINTS" id="PR01415">
    <property type="entry name" value="ANKYRIN"/>
</dbReference>
<accession>A0A2P1P7F3</accession>
<evidence type="ECO:0000256" key="2">
    <source>
        <dbReference type="ARBA" id="ARBA00023043"/>
    </source>
</evidence>
<dbReference type="EMBL" id="CP027845">
    <property type="protein sequence ID" value="AVP87197.1"/>
    <property type="molecule type" value="Genomic_DNA"/>
</dbReference>
<dbReference type="PROSITE" id="PS50088">
    <property type="entry name" value="ANK_REPEAT"/>
    <property type="match status" value="3"/>
</dbReference>
<dbReference type="Gene3D" id="1.25.40.20">
    <property type="entry name" value="Ankyrin repeat-containing domain"/>
    <property type="match status" value="3"/>
</dbReference>
<evidence type="ECO:0000256" key="1">
    <source>
        <dbReference type="ARBA" id="ARBA00022737"/>
    </source>
</evidence>
<evidence type="ECO:0000313" key="4">
    <source>
        <dbReference type="EMBL" id="AVP87197.1"/>
    </source>
</evidence>
<dbReference type="RefSeq" id="WP_106874068.1">
    <property type="nucleotide sequence ID" value="NZ_CP027845.1"/>
</dbReference>
<gene>
    <name evidence="4" type="ORF">phytr_2400</name>
</gene>
<protein>
    <submittedName>
        <fullName evidence="4">Uncharacterized protein</fullName>
    </submittedName>
</protein>
<dbReference type="Pfam" id="PF13637">
    <property type="entry name" value="Ank_4"/>
    <property type="match status" value="1"/>
</dbReference>
<dbReference type="PANTHER" id="PTHR24123">
    <property type="entry name" value="ANKYRIN REPEAT-CONTAINING"/>
    <property type="match status" value="1"/>
</dbReference>
<evidence type="ECO:0000313" key="5">
    <source>
        <dbReference type="Proteomes" id="UP000241762"/>
    </source>
</evidence>
<dbReference type="KEGG" id="ptc:phytr_2400"/>
<dbReference type="SUPFAM" id="SSF48403">
    <property type="entry name" value="Ankyrin repeat"/>
    <property type="match status" value="2"/>
</dbReference>
<organism evidence="4 5">
    <name type="scientific">Candidatus Phycorickettsia trachydisci</name>
    <dbReference type="NCBI Taxonomy" id="2115978"/>
    <lineage>
        <taxon>Bacteria</taxon>
        <taxon>Pseudomonadati</taxon>
        <taxon>Pseudomonadota</taxon>
        <taxon>Alphaproteobacteria</taxon>
        <taxon>Rickettsiales</taxon>
        <taxon>Rickettsiaceae</taxon>
        <taxon>Candidatus Phycorickettsia</taxon>
    </lineage>
</organism>
<dbReference type="InterPro" id="IPR036770">
    <property type="entry name" value="Ankyrin_rpt-contain_sf"/>
</dbReference>
<dbReference type="PROSITE" id="PS50297">
    <property type="entry name" value="ANK_REP_REGION"/>
    <property type="match status" value="2"/>
</dbReference>
<dbReference type="PANTHER" id="PTHR24123:SF33">
    <property type="entry name" value="PROTEIN HOS4"/>
    <property type="match status" value="1"/>
</dbReference>
<dbReference type="SMART" id="SM00248">
    <property type="entry name" value="ANK"/>
    <property type="match status" value="8"/>
</dbReference>
<dbReference type="Pfam" id="PF12796">
    <property type="entry name" value="Ank_2"/>
    <property type="match status" value="1"/>
</dbReference>
<feature type="repeat" description="ANK" evidence="3">
    <location>
        <begin position="313"/>
        <end position="345"/>
    </location>
</feature>
<dbReference type="Proteomes" id="UP000241762">
    <property type="component" value="Chromosome"/>
</dbReference>
<sequence length="659" mass="75045">MKDEQNSKEPGLLSIKEMNGGMGEIFDINDLTRAVKEDKIDAVKELLDLGIDIDEVDEHNFTPLQMAAKCGHYEIAGLLLDKGAGIKKRAASSHKVYGLAQSSSNPDDFNYDNLDPLQLAVKCNQIKVVELLFNSFKEGEFDDYEGDSGRVLLIKALGNVEMVNTLLDTVARLKLHLWTDCTLLEYIDNGFIEGVRCLLKHGVSPATDGESYYMHKAVGNIPIMELLLSHGGDDLLNERNDDDLDLLEHAIRENEFQTAKWLVNDKGFEIKGDSQYVHYAVQGYNINQDPIKKLQTFKLLNEWGCSFDQVNNMGFKPIHYAAMYREPSILEYFLDRDFDVNYAAAPRGDSLLHLAVQENNSEMVDYLISKGANINIKNGIGEIPIQAYKGSYPAGSYEIKKKLIIAGSSVPDLNNLFQKDWNGIIASCSLPEKLIVFINLYYVIYNLDNFNAKTLKQIHEQIEQTRDKIIENLNKKAWDRREQIKLCEETLDLLPKAKLFRWMEADIEKFVNRLQDRKEVLKTNDRDILEIFSKSLNQKLINGGEVKHIENMREFLSKEDKEIKKAYEACMFNKSAFKDVAKKGGELIKLGLIRESIEKIKEINKRLKSTDISNAIEALKIQNTAEKIAIYQEESKFNPNAVNELFEISTIKDGQEEIV</sequence>